<dbReference type="OrthoDB" id="354351at2759"/>
<name>A0A219AR85_METCM</name>
<gene>
    <name evidence="4" type="ORF">VFPPC_17539</name>
</gene>
<dbReference type="InterPro" id="IPR000463">
    <property type="entry name" value="Fatty_acid-bd"/>
</dbReference>
<evidence type="ECO:0000313" key="5">
    <source>
        <dbReference type="Proteomes" id="UP000078397"/>
    </source>
</evidence>
<dbReference type="PROSITE" id="PS00214">
    <property type="entry name" value="FABP"/>
    <property type="match status" value="1"/>
</dbReference>
<comment type="similarity">
    <text evidence="1 2">Belongs to the calycin superfamily. Fatty-acid binding protein (FABP) family.</text>
</comment>
<proteinExistence type="inferred from homology"/>
<dbReference type="STRING" id="1380566.A0A219AR85"/>
<keyword evidence="2" id="KW-0813">Transport</keyword>
<comment type="caution">
    <text evidence="4">The sequence shown here is derived from an EMBL/GenBank/DDBJ whole genome shotgun (WGS) entry which is preliminary data.</text>
</comment>
<dbReference type="PRINTS" id="PR00178">
    <property type="entry name" value="FATTYACIDBP"/>
</dbReference>
<dbReference type="SUPFAM" id="SSF50814">
    <property type="entry name" value="Lipocalins"/>
    <property type="match status" value="1"/>
</dbReference>
<dbReference type="PANTHER" id="PTHR11955">
    <property type="entry name" value="FATTY ACID BINDING PROTEIN"/>
    <property type="match status" value="1"/>
</dbReference>
<organism evidence="4 5">
    <name type="scientific">Pochonia chlamydosporia 170</name>
    <dbReference type="NCBI Taxonomy" id="1380566"/>
    <lineage>
        <taxon>Eukaryota</taxon>
        <taxon>Fungi</taxon>
        <taxon>Dikarya</taxon>
        <taxon>Ascomycota</taxon>
        <taxon>Pezizomycotina</taxon>
        <taxon>Sordariomycetes</taxon>
        <taxon>Hypocreomycetidae</taxon>
        <taxon>Hypocreales</taxon>
        <taxon>Clavicipitaceae</taxon>
        <taxon>Pochonia</taxon>
    </lineage>
</organism>
<evidence type="ECO:0000313" key="4">
    <source>
        <dbReference type="EMBL" id="OWT43298.1"/>
    </source>
</evidence>
<dbReference type="InterPro" id="IPR000566">
    <property type="entry name" value="Lipocln_cytosolic_FA-bd_dom"/>
</dbReference>
<dbReference type="GeneID" id="33936490"/>
<dbReference type="InterPro" id="IPR031259">
    <property type="entry name" value="ILBP"/>
</dbReference>
<evidence type="ECO:0000259" key="3">
    <source>
        <dbReference type="PROSITE" id="PS00214"/>
    </source>
</evidence>
<accession>A0A219AR85</accession>
<dbReference type="InterPro" id="IPR012674">
    <property type="entry name" value="Calycin"/>
</dbReference>
<evidence type="ECO:0000256" key="2">
    <source>
        <dbReference type="RuleBase" id="RU003696"/>
    </source>
</evidence>
<dbReference type="Proteomes" id="UP000078397">
    <property type="component" value="Unassembled WGS sequence"/>
</dbReference>
<dbReference type="Gene3D" id="2.40.128.20">
    <property type="match status" value="1"/>
</dbReference>
<evidence type="ECO:0000256" key="1">
    <source>
        <dbReference type="ARBA" id="ARBA00008390"/>
    </source>
</evidence>
<dbReference type="Pfam" id="PF00061">
    <property type="entry name" value="Lipocalin"/>
    <property type="match status" value="1"/>
</dbReference>
<dbReference type="GO" id="GO:0008289">
    <property type="term" value="F:lipid binding"/>
    <property type="evidence" value="ECO:0007669"/>
    <property type="project" value="InterPro"/>
</dbReference>
<keyword evidence="5" id="KW-1185">Reference proteome</keyword>
<dbReference type="RefSeq" id="XP_022285734.1">
    <property type="nucleotide sequence ID" value="XM_022429239.1"/>
</dbReference>
<protein>
    <submittedName>
        <fullName evidence="4">Lipocalin / cytosolic fatty-acid binding domain-containing protein</fullName>
    </submittedName>
</protein>
<dbReference type="CDD" id="cd00742">
    <property type="entry name" value="FABP"/>
    <property type="match status" value="1"/>
</dbReference>
<sequence>MTDVFSGKYKLSKSTNFDEFLTELGKSTRQLVKSASPELQITRNGDGWHVETKAGVGHSEFTFTLGEEFEEVRQDDVKVRSLVVQDGNKWTQTQTPVDGVKIVTIVREFGGSEMITTATVGDVTSTRIFDRVD</sequence>
<dbReference type="KEGG" id="pchm:VFPPC_17539"/>
<reference evidence="4 5" key="1">
    <citation type="journal article" date="2016" name="PLoS Pathog.">
        <title>Biosynthesis of antibiotic leucinostatins in bio-control fungus Purpureocillium lilacinum and their inhibition on phytophthora revealed by genome mining.</title>
        <authorList>
            <person name="Wang G."/>
            <person name="Liu Z."/>
            <person name="Lin R."/>
            <person name="Li E."/>
            <person name="Mao Z."/>
            <person name="Ling J."/>
            <person name="Yang Y."/>
            <person name="Yin W.B."/>
            <person name="Xie B."/>
        </authorList>
    </citation>
    <scope>NUCLEOTIDE SEQUENCE [LARGE SCALE GENOMIC DNA]</scope>
    <source>
        <strain evidence="4">170</strain>
    </source>
</reference>
<feature type="domain" description="Cytosolic fatty-acid binding proteins" evidence="3">
    <location>
        <begin position="7"/>
        <end position="24"/>
    </location>
</feature>
<dbReference type="AlphaFoldDB" id="A0A219AR85"/>
<dbReference type="EMBL" id="LSBJ02000002">
    <property type="protein sequence ID" value="OWT43298.1"/>
    <property type="molecule type" value="Genomic_DNA"/>
</dbReference>